<gene>
    <name evidence="1" type="ORF">GCM10011518_36400</name>
</gene>
<dbReference type="Proteomes" id="UP000655016">
    <property type="component" value="Unassembled WGS sequence"/>
</dbReference>
<proteinExistence type="predicted"/>
<organism evidence="1 2">
    <name type="scientific">Flavobacterium limi</name>
    <dbReference type="NCBI Taxonomy" id="2045105"/>
    <lineage>
        <taxon>Bacteria</taxon>
        <taxon>Pseudomonadati</taxon>
        <taxon>Bacteroidota</taxon>
        <taxon>Flavobacteriia</taxon>
        <taxon>Flavobacteriales</taxon>
        <taxon>Flavobacteriaceae</taxon>
        <taxon>Flavobacterium</taxon>
    </lineage>
</organism>
<accession>A0ABQ1US67</accession>
<name>A0ABQ1US67_9FLAO</name>
<protein>
    <recommendedName>
        <fullName evidence="3">TLDc domain-containing protein</fullName>
    </recommendedName>
</protein>
<evidence type="ECO:0000313" key="2">
    <source>
        <dbReference type="Proteomes" id="UP000655016"/>
    </source>
</evidence>
<sequence>MIIDLSFQSNYSLELLEKLGTDNRYYYPGDASCGGKDGLIVKVIPSQGESWIGVFSFGEISYKGLCGVYTTPNPDKFCVISRGSGYIVSSFNPNDWNEVQSIPIMDVRSIKSQNIIVFADFTDLIGYDKNGIKWHERVANDGFKITEITDTYLRGEFWDIRNETNTTFEVDLLSGTLEKQE</sequence>
<dbReference type="EMBL" id="BMKP01000009">
    <property type="protein sequence ID" value="GGF23845.1"/>
    <property type="molecule type" value="Genomic_DNA"/>
</dbReference>
<keyword evidence="2" id="KW-1185">Reference proteome</keyword>
<comment type="caution">
    <text evidence="1">The sequence shown here is derived from an EMBL/GenBank/DDBJ whole genome shotgun (WGS) entry which is preliminary data.</text>
</comment>
<evidence type="ECO:0000313" key="1">
    <source>
        <dbReference type="EMBL" id="GGF23845.1"/>
    </source>
</evidence>
<evidence type="ECO:0008006" key="3">
    <source>
        <dbReference type="Google" id="ProtNLM"/>
    </source>
</evidence>
<dbReference type="RefSeq" id="WP_163395867.1">
    <property type="nucleotide sequence ID" value="NZ_BMKP01000009.1"/>
</dbReference>
<reference evidence="2" key="1">
    <citation type="journal article" date="2019" name="Int. J. Syst. Evol. Microbiol.">
        <title>The Global Catalogue of Microorganisms (GCM) 10K type strain sequencing project: providing services to taxonomists for standard genome sequencing and annotation.</title>
        <authorList>
            <consortium name="The Broad Institute Genomics Platform"/>
            <consortium name="The Broad Institute Genome Sequencing Center for Infectious Disease"/>
            <person name="Wu L."/>
            <person name="Ma J."/>
        </authorList>
    </citation>
    <scope>NUCLEOTIDE SEQUENCE [LARGE SCALE GENOMIC DNA]</scope>
    <source>
        <strain evidence="2">CGMCC 1.16060</strain>
    </source>
</reference>